<dbReference type="GO" id="GO:0043041">
    <property type="term" value="P:amino acid activation for nonribosomal peptide biosynthetic process"/>
    <property type="evidence" value="ECO:0007669"/>
    <property type="project" value="TreeGrafter"/>
</dbReference>
<comment type="similarity">
    <text evidence="1">Belongs to the ATP-dependent AMP-binding enzyme family.</text>
</comment>
<feature type="compositionally biased region" description="Basic and acidic residues" evidence="4">
    <location>
        <begin position="558"/>
        <end position="571"/>
    </location>
</feature>
<feature type="region of interest" description="Disordered" evidence="4">
    <location>
        <begin position="543"/>
        <end position="571"/>
    </location>
</feature>
<feature type="region of interest" description="Disordered" evidence="4">
    <location>
        <begin position="121"/>
        <end position="155"/>
    </location>
</feature>
<dbReference type="InterPro" id="IPR036736">
    <property type="entry name" value="ACP-like_sf"/>
</dbReference>
<comment type="caution">
    <text evidence="6">The sequence shown here is derived from an EMBL/GenBank/DDBJ whole genome shotgun (WGS) entry which is preliminary data.</text>
</comment>
<dbReference type="Pfam" id="PF13570">
    <property type="entry name" value="Beta-prop_ACSF4"/>
    <property type="match status" value="1"/>
</dbReference>
<dbReference type="SUPFAM" id="SSF56801">
    <property type="entry name" value="Acetyl-CoA synthetase-like"/>
    <property type="match status" value="2"/>
</dbReference>
<dbReference type="PANTHER" id="PTHR44394:SF1">
    <property type="entry name" value="BETA-ALANINE-ACTIVATING ENZYME"/>
    <property type="match status" value="1"/>
</dbReference>
<dbReference type="InterPro" id="IPR006162">
    <property type="entry name" value="Ppantetheine_attach_site"/>
</dbReference>
<dbReference type="AlphaFoldDB" id="A0A6G0ITF8"/>
<feature type="region of interest" description="Disordered" evidence="4">
    <location>
        <begin position="353"/>
        <end position="390"/>
    </location>
</feature>
<reference evidence="6 7" key="1">
    <citation type="submission" date="2019-07" db="EMBL/GenBank/DDBJ databases">
        <title>Chromosome genome assembly for large yellow croaker.</title>
        <authorList>
            <person name="Xiao S."/>
        </authorList>
    </citation>
    <scope>NUCLEOTIDE SEQUENCE [LARGE SCALE GENOMIC DNA]</scope>
    <source>
        <strain evidence="6">JMULYC20181020</strain>
        <tissue evidence="6">Muscle</tissue>
    </source>
</reference>
<feature type="compositionally biased region" description="Basic and acidic residues" evidence="4">
    <location>
        <begin position="372"/>
        <end position="390"/>
    </location>
</feature>
<evidence type="ECO:0000256" key="3">
    <source>
        <dbReference type="ARBA" id="ARBA00022553"/>
    </source>
</evidence>
<keyword evidence="7" id="KW-1185">Reference proteome</keyword>
<evidence type="ECO:0000313" key="7">
    <source>
        <dbReference type="Proteomes" id="UP000424527"/>
    </source>
</evidence>
<dbReference type="InterPro" id="IPR020845">
    <property type="entry name" value="AMP-binding_CS"/>
</dbReference>
<dbReference type="Gene3D" id="2.130.10.10">
    <property type="entry name" value="YVTN repeat-like/Quinoprotein amine dehydrogenase"/>
    <property type="match status" value="3"/>
</dbReference>
<evidence type="ECO:0000259" key="5">
    <source>
        <dbReference type="PROSITE" id="PS50075"/>
    </source>
</evidence>
<feature type="compositionally biased region" description="Polar residues" evidence="4">
    <location>
        <begin position="353"/>
        <end position="370"/>
    </location>
</feature>
<accession>A0A6G0ITF8</accession>
<sequence>MSVDVRAVLPKFKLTLIEVRLLPSEHKREQTGAQTAEGAGLHDAAGCTDLAYVLHTSGTTGLPKIVRVPHRCILPNILHLRSLFQMSADDGFPRLTFNLRPLCGGYLPGLIVGGSAPHYPNCDQEDARSTGSSSVQGPQDDRPTGHADSARPLWAPRPQTGGVLVWLLAAGVGSRWRGLPLSGSAEELEARGQQNQHLQYLRYNRSFLLGLLLQIPESVLQPSDHTESFVPLGTPLMDTTVEVRDEHGCIVTEGEGQVFIGGEDRVCLLDDEDTVIPGTMRATGDWVNVKGEQLCYLGRKDRLIKRHGKRVNLDSLQQLILSLPQVEACAVAPYEGLRLLAFVVASTSGDQRAASPLTSVQKQAEQTPSASAEHRDDPHPAVSHHQEEAGGADGDLRRLILSQLSRLLPSYSVPDTLVLVPALCLTSHGKVDMKALIEIYQRQRRCLESDSSRGDVTELKQTLQSLWKETLGIPEDATIDEESCFLLSGGDSLKALHLCEDILGAVGATSPELLEVILDGTFSDILGHVTRITLMLPPLEKSQAKKRHADAPSAAPAKAERKESSAEDETRAVTVIRRAGEVIGMKVRETNIRADALGEKESSKKRRDDALGLSLSWSSDTGRCVDASPVLLVRDRTDEGETTTVFIGSHSHRIQALDLITGGLLWERVLGDRIEASAAVSHCGSLVVVGCYDGCVYFLCASSGKTRWMFETGDAVKSCPAVDPFTGLVIVGSHDGHVYALNPKVQQCVWRRHCGGGAVFSSPCLHPSLRQLYVASLGGHLLCLNPDSGDVLWSYRRDVPFFSSPNVSSGRAVIGSVDGNICCFSDTGELVWQFLTKGPVFSSPCVTPDHQRVLCGSHDGCLYCLDGASGSLIWTFQTTGKVYSSPFVFDGSVVGRRGTPLVAAASTDGTAWILDAGDGQTLASFTLPGELFSSPVVWGRSLIVGCRNDFVYCLKLTVKDET</sequence>
<evidence type="ECO:0000256" key="2">
    <source>
        <dbReference type="ARBA" id="ARBA00022450"/>
    </source>
</evidence>
<keyword evidence="2" id="KW-0596">Phosphopantetheine</keyword>
<protein>
    <submittedName>
        <fullName evidence="6">Acyl-CoA synthetase family member 4</fullName>
    </submittedName>
</protein>
<dbReference type="PROSITE" id="PS00455">
    <property type="entry name" value="AMP_BINDING"/>
    <property type="match status" value="1"/>
</dbReference>
<dbReference type="EMBL" id="REGW02000007">
    <property type="protein sequence ID" value="KAE8294526.1"/>
    <property type="molecule type" value="Genomic_DNA"/>
</dbReference>
<dbReference type="SUPFAM" id="SSF50998">
    <property type="entry name" value="Quinoprotein alcohol dehydrogenase-like"/>
    <property type="match status" value="1"/>
</dbReference>
<gene>
    <name evidence="6" type="ORF">D5F01_LYC07480</name>
</gene>
<dbReference type="PROSITE" id="PS00012">
    <property type="entry name" value="PHOSPHOPANTETHEINE"/>
    <property type="match status" value="1"/>
</dbReference>
<feature type="compositionally biased region" description="Basic and acidic residues" evidence="4">
    <location>
        <begin position="139"/>
        <end position="149"/>
    </location>
</feature>
<dbReference type="SMART" id="SM00564">
    <property type="entry name" value="PQQ"/>
    <property type="match status" value="7"/>
</dbReference>
<dbReference type="InterPro" id="IPR018391">
    <property type="entry name" value="PQQ_b-propeller_rpt"/>
</dbReference>
<dbReference type="InterPro" id="IPR045851">
    <property type="entry name" value="AMP-bd_C_sf"/>
</dbReference>
<dbReference type="Gene3D" id="3.40.50.12780">
    <property type="entry name" value="N-terminal domain of ligase-like"/>
    <property type="match status" value="1"/>
</dbReference>
<proteinExistence type="inferred from homology"/>
<dbReference type="Gene3D" id="3.30.300.30">
    <property type="match status" value="1"/>
</dbReference>
<feature type="domain" description="Carrier" evidence="5">
    <location>
        <begin position="457"/>
        <end position="533"/>
    </location>
</feature>
<organism evidence="6 7">
    <name type="scientific">Larimichthys crocea</name>
    <name type="common">Large yellow croaker</name>
    <name type="synonym">Pseudosciaena crocea</name>
    <dbReference type="NCBI Taxonomy" id="215358"/>
    <lineage>
        <taxon>Eukaryota</taxon>
        <taxon>Metazoa</taxon>
        <taxon>Chordata</taxon>
        <taxon>Craniata</taxon>
        <taxon>Vertebrata</taxon>
        <taxon>Euteleostomi</taxon>
        <taxon>Actinopterygii</taxon>
        <taxon>Neopterygii</taxon>
        <taxon>Teleostei</taxon>
        <taxon>Neoteleostei</taxon>
        <taxon>Acanthomorphata</taxon>
        <taxon>Eupercaria</taxon>
        <taxon>Sciaenidae</taxon>
        <taxon>Larimichthys</taxon>
    </lineage>
</organism>
<dbReference type="InterPro" id="IPR002372">
    <property type="entry name" value="PQQ_rpt_dom"/>
</dbReference>
<evidence type="ECO:0000256" key="4">
    <source>
        <dbReference type="SAM" id="MobiDB-lite"/>
    </source>
</evidence>
<dbReference type="InterPro" id="IPR042099">
    <property type="entry name" value="ANL_N_sf"/>
</dbReference>
<name>A0A6G0ITF8_LARCR</name>
<dbReference type="InterPro" id="IPR011047">
    <property type="entry name" value="Quinoprotein_ADH-like_sf"/>
</dbReference>
<dbReference type="InterPro" id="IPR015943">
    <property type="entry name" value="WD40/YVTN_repeat-like_dom_sf"/>
</dbReference>
<dbReference type="InterPro" id="IPR009081">
    <property type="entry name" value="PP-bd_ACP"/>
</dbReference>
<evidence type="ECO:0000256" key="1">
    <source>
        <dbReference type="ARBA" id="ARBA00006432"/>
    </source>
</evidence>
<dbReference type="InterPro" id="IPR052091">
    <property type="entry name" value="Beta-ala_Activ/Resist"/>
</dbReference>
<dbReference type="Gene3D" id="1.10.1200.10">
    <property type="entry name" value="ACP-like"/>
    <property type="match status" value="1"/>
</dbReference>
<evidence type="ECO:0000313" key="6">
    <source>
        <dbReference type="EMBL" id="KAE8294526.1"/>
    </source>
</evidence>
<keyword evidence="3" id="KW-0597">Phosphoprotein</keyword>
<dbReference type="Proteomes" id="UP000424527">
    <property type="component" value="Unassembled WGS sequence"/>
</dbReference>
<dbReference type="PROSITE" id="PS50075">
    <property type="entry name" value="CARRIER"/>
    <property type="match status" value="1"/>
</dbReference>
<dbReference type="PANTHER" id="PTHR44394">
    <property type="entry name" value="BETA-ALANINE-ACTIVATING ENZYME"/>
    <property type="match status" value="1"/>
</dbReference>